<protein>
    <submittedName>
        <fullName evidence="1">Uncharacterized protein</fullName>
    </submittedName>
</protein>
<evidence type="ECO:0000313" key="2">
    <source>
        <dbReference type="Proteomes" id="UP001060215"/>
    </source>
</evidence>
<organism evidence="1 2">
    <name type="scientific">Camellia lanceoleosa</name>
    <dbReference type="NCBI Taxonomy" id="1840588"/>
    <lineage>
        <taxon>Eukaryota</taxon>
        <taxon>Viridiplantae</taxon>
        <taxon>Streptophyta</taxon>
        <taxon>Embryophyta</taxon>
        <taxon>Tracheophyta</taxon>
        <taxon>Spermatophyta</taxon>
        <taxon>Magnoliopsida</taxon>
        <taxon>eudicotyledons</taxon>
        <taxon>Gunneridae</taxon>
        <taxon>Pentapetalae</taxon>
        <taxon>asterids</taxon>
        <taxon>Ericales</taxon>
        <taxon>Theaceae</taxon>
        <taxon>Camellia</taxon>
    </lineage>
</organism>
<gene>
    <name evidence="1" type="ORF">LOK49_LG01G01619</name>
</gene>
<name>A0ACC0J4X1_9ERIC</name>
<evidence type="ECO:0000313" key="1">
    <source>
        <dbReference type="EMBL" id="KAI8032722.1"/>
    </source>
</evidence>
<proteinExistence type="predicted"/>
<comment type="caution">
    <text evidence="1">The sequence shown here is derived from an EMBL/GenBank/DDBJ whole genome shotgun (WGS) entry which is preliminary data.</text>
</comment>
<keyword evidence="2" id="KW-1185">Reference proteome</keyword>
<dbReference type="EMBL" id="CM045758">
    <property type="protein sequence ID" value="KAI8032722.1"/>
    <property type="molecule type" value="Genomic_DNA"/>
</dbReference>
<reference evidence="1 2" key="1">
    <citation type="journal article" date="2022" name="Plant J.">
        <title>Chromosome-level genome of Camellia lanceoleosa provides a valuable resource for understanding genome evolution and self-incompatibility.</title>
        <authorList>
            <person name="Gong W."/>
            <person name="Xiao S."/>
            <person name="Wang L."/>
            <person name="Liao Z."/>
            <person name="Chang Y."/>
            <person name="Mo W."/>
            <person name="Hu G."/>
            <person name="Li W."/>
            <person name="Zhao G."/>
            <person name="Zhu H."/>
            <person name="Hu X."/>
            <person name="Ji K."/>
            <person name="Xiang X."/>
            <person name="Song Q."/>
            <person name="Yuan D."/>
            <person name="Jin S."/>
            <person name="Zhang L."/>
        </authorList>
    </citation>
    <scope>NUCLEOTIDE SEQUENCE [LARGE SCALE GENOMIC DNA]</scope>
    <source>
        <strain evidence="1">SQ_2022a</strain>
    </source>
</reference>
<sequence>MFVIFVSAKGQPDDGQGQQYCPICQGKHARGAHNKLITSPHVAVFPHPLASDLSFSRYWNYLRKHTFVLESYTTKVNWIMNRALLLVSSYTEFAEFITKTFMSS</sequence>
<accession>A0ACC0J4X1</accession>
<dbReference type="Proteomes" id="UP001060215">
    <property type="component" value="Chromosome 1"/>
</dbReference>